<gene>
    <name evidence="1" type="ORF">BDW42DRAFT_160834</name>
</gene>
<proteinExistence type="predicted"/>
<evidence type="ECO:0000313" key="1">
    <source>
        <dbReference type="EMBL" id="PLN85295.1"/>
    </source>
</evidence>
<dbReference type="AlphaFoldDB" id="A0A2J5I5V5"/>
<reference evidence="2" key="1">
    <citation type="submission" date="2017-12" db="EMBL/GenBank/DDBJ databases">
        <authorList>
            <consortium name="DOE Joint Genome Institute"/>
            <person name="Mondo S.J."/>
            <person name="Kjaerbolling I."/>
            <person name="Vesth T.C."/>
            <person name="Frisvad J.C."/>
            <person name="Nybo J.L."/>
            <person name="Theobald S."/>
            <person name="Kuo A."/>
            <person name="Bowyer P."/>
            <person name="Matsuda Y."/>
            <person name="Lyhne E.K."/>
            <person name="Kogle M.E."/>
            <person name="Clum A."/>
            <person name="Lipzen A."/>
            <person name="Salamov A."/>
            <person name="Ngan C.Y."/>
            <person name="Daum C."/>
            <person name="Chiniquy J."/>
            <person name="Barry K."/>
            <person name="LaButti K."/>
            <person name="Haridas S."/>
            <person name="Simmons B.A."/>
            <person name="Magnuson J.K."/>
            <person name="Mortensen U.H."/>
            <person name="Larsen T.O."/>
            <person name="Grigoriev I.V."/>
            <person name="Baker S.E."/>
            <person name="Andersen M.R."/>
            <person name="Nordberg H.P."/>
            <person name="Cantor M.N."/>
            <person name="Hua S.X."/>
        </authorList>
    </citation>
    <scope>NUCLEOTIDE SEQUENCE [LARGE SCALE GENOMIC DNA]</scope>
    <source>
        <strain evidence="2">IBT 19404</strain>
    </source>
</reference>
<accession>A0A2J5I5V5</accession>
<dbReference type="EMBL" id="KZ559505">
    <property type="protein sequence ID" value="PLN85295.1"/>
    <property type="molecule type" value="Genomic_DNA"/>
</dbReference>
<dbReference type="Proteomes" id="UP000235023">
    <property type="component" value="Unassembled WGS sequence"/>
</dbReference>
<organism evidence="1 2">
    <name type="scientific">Aspergillus taichungensis</name>
    <dbReference type="NCBI Taxonomy" id="482145"/>
    <lineage>
        <taxon>Eukaryota</taxon>
        <taxon>Fungi</taxon>
        <taxon>Dikarya</taxon>
        <taxon>Ascomycota</taxon>
        <taxon>Pezizomycotina</taxon>
        <taxon>Eurotiomycetes</taxon>
        <taxon>Eurotiomycetidae</taxon>
        <taxon>Eurotiales</taxon>
        <taxon>Aspergillaceae</taxon>
        <taxon>Aspergillus</taxon>
        <taxon>Aspergillus subgen. Circumdati</taxon>
    </lineage>
</organism>
<sequence length="88" mass="9572">MIRFGSMDTFHLSGPINVPESVKPLSPLCPWTLNIGYRLNIVDVKLQIDGGHASLHGQASRTMRLIGGGDGRTSAKRLRVMGSPGPFW</sequence>
<keyword evidence="2" id="KW-1185">Reference proteome</keyword>
<name>A0A2J5I5V5_9EURO</name>
<protein>
    <submittedName>
        <fullName evidence="1">Uncharacterized protein</fullName>
    </submittedName>
</protein>
<evidence type="ECO:0000313" key="2">
    <source>
        <dbReference type="Proteomes" id="UP000235023"/>
    </source>
</evidence>